<keyword evidence="3" id="KW-1185">Reference proteome</keyword>
<evidence type="ECO:0000313" key="3">
    <source>
        <dbReference type="Proteomes" id="UP000434957"/>
    </source>
</evidence>
<dbReference type="AlphaFoldDB" id="A0A6A4F6H4"/>
<sequence length="88" mass="9767">MDTGPGADPDRLTLYEEVMEQWALNDCRAVTNSPGDDAMKGLFQRWRATRSKPVPVTNTVPRRRWTALGLCSSAGGTLKDRRLSSRSS</sequence>
<name>A0A6A4F6H4_9STRA</name>
<proteinExistence type="predicted"/>
<reference evidence="2 3" key="1">
    <citation type="submission" date="2018-08" db="EMBL/GenBank/DDBJ databases">
        <title>Genomic investigation of the strawberry pathogen Phytophthora fragariae indicates pathogenicity is determined by transcriptional variation in three key races.</title>
        <authorList>
            <person name="Adams T.M."/>
            <person name="Armitage A.D."/>
            <person name="Sobczyk M.K."/>
            <person name="Bates H.J."/>
            <person name="Dunwell J.M."/>
            <person name="Nellist C.F."/>
            <person name="Harrison R.J."/>
        </authorList>
    </citation>
    <scope>NUCLEOTIDE SEQUENCE [LARGE SCALE GENOMIC DNA]</scope>
    <source>
        <strain evidence="1 4">SCRP324</strain>
        <strain evidence="2 3">SCRP333</strain>
    </source>
</reference>
<protein>
    <submittedName>
        <fullName evidence="2">Uncharacterized protein</fullName>
    </submittedName>
</protein>
<evidence type="ECO:0000313" key="1">
    <source>
        <dbReference type="EMBL" id="KAE9011679.1"/>
    </source>
</evidence>
<dbReference type="Proteomes" id="UP000435112">
    <property type="component" value="Unassembled WGS sequence"/>
</dbReference>
<evidence type="ECO:0000313" key="4">
    <source>
        <dbReference type="Proteomes" id="UP000435112"/>
    </source>
</evidence>
<organism evidence="2 3">
    <name type="scientific">Phytophthora rubi</name>
    <dbReference type="NCBI Taxonomy" id="129364"/>
    <lineage>
        <taxon>Eukaryota</taxon>
        <taxon>Sar</taxon>
        <taxon>Stramenopiles</taxon>
        <taxon>Oomycota</taxon>
        <taxon>Peronosporomycetes</taxon>
        <taxon>Peronosporales</taxon>
        <taxon>Peronosporaceae</taxon>
        <taxon>Phytophthora</taxon>
    </lineage>
</organism>
<accession>A0A6A4F6H4</accession>
<gene>
    <name evidence="1" type="ORF">PR002_g15001</name>
    <name evidence="2" type="ORF">PR003_g13489</name>
</gene>
<dbReference type="Proteomes" id="UP000434957">
    <property type="component" value="Unassembled WGS sequence"/>
</dbReference>
<dbReference type="EMBL" id="QXFU01001068">
    <property type="protein sequence ID" value="KAE9011679.1"/>
    <property type="molecule type" value="Genomic_DNA"/>
</dbReference>
<dbReference type="EMBL" id="QXFT01000853">
    <property type="protein sequence ID" value="KAE9334514.1"/>
    <property type="molecule type" value="Genomic_DNA"/>
</dbReference>
<evidence type="ECO:0000313" key="2">
    <source>
        <dbReference type="EMBL" id="KAE9334514.1"/>
    </source>
</evidence>
<comment type="caution">
    <text evidence="2">The sequence shown here is derived from an EMBL/GenBank/DDBJ whole genome shotgun (WGS) entry which is preliminary data.</text>
</comment>